<reference evidence="2" key="1">
    <citation type="journal article" date="2014" name="Front. Microbiol.">
        <title>High frequency of phylogenetically diverse reductive dehalogenase-homologous genes in deep subseafloor sedimentary metagenomes.</title>
        <authorList>
            <person name="Kawai M."/>
            <person name="Futagami T."/>
            <person name="Toyoda A."/>
            <person name="Takaki Y."/>
            <person name="Nishi S."/>
            <person name="Hori S."/>
            <person name="Arai W."/>
            <person name="Tsubouchi T."/>
            <person name="Morono Y."/>
            <person name="Uchiyama I."/>
            <person name="Ito T."/>
            <person name="Fujiyama A."/>
            <person name="Inagaki F."/>
            <person name="Takami H."/>
        </authorList>
    </citation>
    <scope>NUCLEOTIDE SEQUENCE</scope>
    <source>
        <strain evidence="2">Expedition CK06-06</strain>
    </source>
</reference>
<dbReference type="AlphaFoldDB" id="X1B4V0"/>
<organism evidence="2">
    <name type="scientific">marine sediment metagenome</name>
    <dbReference type="NCBI Taxonomy" id="412755"/>
    <lineage>
        <taxon>unclassified sequences</taxon>
        <taxon>metagenomes</taxon>
        <taxon>ecological metagenomes</taxon>
    </lineage>
</organism>
<dbReference type="EMBL" id="BART01015983">
    <property type="protein sequence ID" value="GAG76332.1"/>
    <property type="molecule type" value="Genomic_DNA"/>
</dbReference>
<sequence length="41" mass="4943">YAKYNGIKEYEKRIPAYQRGQPNEAHRTPDSIPNRRKIYYG</sequence>
<feature type="non-terminal residue" evidence="2">
    <location>
        <position position="1"/>
    </location>
</feature>
<proteinExistence type="predicted"/>
<feature type="region of interest" description="Disordered" evidence="1">
    <location>
        <begin position="13"/>
        <end position="41"/>
    </location>
</feature>
<name>X1B4V0_9ZZZZ</name>
<evidence type="ECO:0000256" key="1">
    <source>
        <dbReference type="SAM" id="MobiDB-lite"/>
    </source>
</evidence>
<accession>X1B4V0</accession>
<comment type="caution">
    <text evidence="2">The sequence shown here is derived from an EMBL/GenBank/DDBJ whole genome shotgun (WGS) entry which is preliminary data.</text>
</comment>
<gene>
    <name evidence="2" type="ORF">S01H4_30884</name>
</gene>
<evidence type="ECO:0000313" key="2">
    <source>
        <dbReference type="EMBL" id="GAG76332.1"/>
    </source>
</evidence>
<protein>
    <submittedName>
        <fullName evidence="2">Uncharacterized protein</fullName>
    </submittedName>
</protein>